<protein>
    <recommendedName>
        <fullName evidence="1">Nudix hydrolase domain-containing protein</fullName>
    </recommendedName>
</protein>
<dbReference type="EMBL" id="RZGK01000014">
    <property type="protein sequence ID" value="KAF9694231.1"/>
    <property type="molecule type" value="Genomic_DNA"/>
</dbReference>
<dbReference type="Pfam" id="PF00293">
    <property type="entry name" value="NUDIX"/>
    <property type="match status" value="1"/>
</dbReference>
<evidence type="ECO:0000313" key="3">
    <source>
        <dbReference type="Proteomes" id="UP000651452"/>
    </source>
</evidence>
<comment type="caution">
    <text evidence="2">The sequence shown here is derived from an EMBL/GenBank/DDBJ whole genome shotgun (WGS) entry which is preliminary data.</text>
</comment>
<dbReference type="Gene3D" id="3.90.79.10">
    <property type="entry name" value="Nucleoside Triphosphate Pyrophosphohydrolase"/>
    <property type="match status" value="1"/>
</dbReference>
<reference evidence="2" key="2">
    <citation type="submission" date="2020-09" db="EMBL/GenBank/DDBJ databases">
        <title>Reference genome assembly for Australian Ascochyta lentis isolate Al4.</title>
        <authorList>
            <person name="Lee R.C."/>
            <person name="Farfan-Caceres L.M."/>
            <person name="Debler J.W."/>
            <person name="Williams A.H."/>
            <person name="Henares B.M."/>
        </authorList>
    </citation>
    <scope>NUCLEOTIDE SEQUENCE</scope>
    <source>
        <strain evidence="2">Al4</strain>
    </source>
</reference>
<evidence type="ECO:0000259" key="1">
    <source>
        <dbReference type="PROSITE" id="PS51462"/>
    </source>
</evidence>
<organism evidence="2 3">
    <name type="scientific">Ascochyta lentis</name>
    <dbReference type="NCBI Taxonomy" id="205686"/>
    <lineage>
        <taxon>Eukaryota</taxon>
        <taxon>Fungi</taxon>
        <taxon>Dikarya</taxon>
        <taxon>Ascomycota</taxon>
        <taxon>Pezizomycotina</taxon>
        <taxon>Dothideomycetes</taxon>
        <taxon>Pleosporomycetidae</taxon>
        <taxon>Pleosporales</taxon>
        <taxon>Pleosporineae</taxon>
        <taxon>Didymellaceae</taxon>
        <taxon>Ascochyta</taxon>
    </lineage>
</organism>
<proteinExistence type="predicted"/>
<accession>A0A8H7IZ59</accession>
<dbReference type="CDD" id="cd02883">
    <property type="entry name" value="NUDIX_Hydrolase"/>
    <property type="match status" value="1"/>
</dbReference>
<evidence type="ECO:0000313" key="2">
    <source>
        <dbReference type="EMBL" id="KAF9694231.1"/>
    </source>
</evidence>
<keyword evidence="3" id="KW-1185">Reference proteome</keyword>
<feature type="domain" description="Nudix hydrolase" evidence="1">
    <location>
        <begin position="31"/>
        <end position="167"/>
    </location>
</feature>
<dbReference type="InterPro" id="IPR000086">
    <property type="entry name" value="NUDIX_hydrolase_dom"/>
</dbReference>
<dbReference type="Proteomes" id="UP000651452">
    <property type="component" value="Unassembled WGS sequence"/>
</dbReference>
<dbReference type="InterPro" id="IPR015797">
    <property type="entry name" value="NUDIX_hydrolase-like_dom_sf"/>
</dbReference>
<dbReference type="AlphaFoldDB" id="A0A8H7IZ59"/>
<reference evidence="2" key="1">
    <citation type="submission" date="2018-12" db="EMBL/GenBank/DDBJ databases">
        <authorList>
            <person name="Syme R.A."/>
            <person name="Farfan-Caceres L."/>
            <person name="Lichtenzveig J."/>
        </authorList>
    </citation>
    <scope>NUCLEOTIDE SEQUENCE</scope>
    <source>
        <strain evidence="2">Al4</strain>
    </source>
</reference>
<dbReference type="PANTHER" id="PTHR43736:SF1">
    <property type="entry name" value="DIHYDRONEOPTERIN TRIPHOSPHATE DIPHOSPHATASE"/>
    <property type="match status" value="1"/>
</dbReference>
<gene>
    <name evidence="2" type="ORF">EKO04_007933</name>
</gene>
<dbReference type="PROSITE" id="PS51462">
    <property type="entry name" value="NUDIX"/>
    <property type="match status" value="1"/>
</dbReference>
<name>A0A8H7IZ59_9PLEO</name>
<sequence length="186" mass="20926">MSASTLPFDYPTSLQPYAVTEGEYLSEHQDVHIICTGAAVFNREGRLLLVQRAKDEKAFPDAWEVPGGKMDDTDETILHAAARELKEETGLTATRVVRKVTQFTFSDGWGNRPTKTWLKLIFQFEVADLDAVVLDPIEHQSHVWASEEEVAKDLVAEGSTPLRYISQQNKHVKLEAFRLQREAVAA</sequence>
<dbReference type="OrthoDB" id="276276at2759"/>
<dbReference type="PANTHER" id="PTHR43736">
    <property type="entry name" value="ADP-RIBOSE PYROPHOSPHATASE"/>
    <property type="match status" value="1"/>
</dbReference>
<dbReference type="SUPFAM" id="SSF55811">
    <property type="entry name" value="Nudix"/>
    <property type="match status" value="1"/>
</dbReference>